<dbReference type="InterPro" id="IPR046342">
    <property type="entry name" value="CBS_dom_sf"/>
</dbReference>
<protein>
    <submittedName>
        <fullName evidence="2">Magnesium transporter</fullName>
    </submittedName>
</protein>
<dbReference type="InterPro" id="IPR038076">
    <property type="entry name" value="MgtE_N_sf"/>
</dbReference>
<dbReference type="InterPro" id="IPR006668">
    <property type="entry name" value="Mg_transptr_MgtE_intracell_dom"/>
</dbReference>
<organism evidence="2">
    <name type="scientific">candidate division WOR-3 bacterium</name>
    <dbReference type="NCBI Taxonomy" id="2052148"/>
    <lineage>
        <taxon>Bacteria</taxon>
        <taxon>Bacteria division WOR-3</taxon>
    </lineage>
</organism>
<dbReference type="InterPro" id="IPR006669">
    <property type="entry name" value="MgtE_transporter"/>
</dbReference>
<name>A0A7C5I4Q5_UNCW3</name>
<comment type="caution">
    <text evidence="2">The sequence shown here is derived from an EMBL/GenBank/DDBJ whole genome shotgun (WGS) entry which is preliminary data.</text>
</comment>
<dbReference type="Proteomes" id="UP000886014">
    <property type="component" value="Unassembled WGS sequence"/>
</dbReference>
<dbReference type="PANTHER" id="PTHR43773:SF1">
    <property type="entry name" value="MAGNESIUM TRANSPORTER MGTE"/>
    <property type="match status" value="1"/>
</dbReference>
<evidence type="ECO:0000259" key="1">
    <source>
        <dbReference type="SMART" id="SM00924"/>
    </source>
</evidence>
<feature type="non-terminal residue" evidence="2">
    <location>
        <position position="1"/>
    </location>
</feature>
<feature type="domain" description="Magnesium transporter MgtE intracellular" evidence="1">
    <location>
        <begin position="2"/>
        <end position="93"/>
    </location>
</feature>
<dbReference type="Gene3D" id="1.25.60.10">
    <property type="entry name" value="MgtE N-terminal domain-like"/>
    <property type="match status" value="1"/>
</dbReference>
<dbReference type="SUPFAM" id="SSF54631">
    <property type="entry name" value="CBS-domain pair"/>
    <property type="match status" value="1"/>
</dbReference>
<dbReference type="Gene3D" id="3.10.580.10">
    <property type="entry name" value="CBS-domain"/>
    <property type="match status" value="1"/>
</dbReference>
<proteinExistence type="predicted"/>
<dbReference type="PANTHER" id="PTHR43773">
    <property type="entry name" value="MAGNESIUM TRANSPORTER MGTE"/>
    <property type="match status" value="1"/>
</dbReference>
<reference evidence="2" key="1">
    <citation type="journal article" date="2020" name="mSystems">
        <title>Genome- and Community-Level Interaction Insights into Carbon Utilization and Element Cycling Functions of Hydrothermarchaeota in Hydrothermal Sediment.</title>
        <authorList>
            <person name="Zhou Z."/>
            <person name="Liu Y."/>
            <person name="Xu W."/>
            <person name="Pan J."/>
            <person name="Luo Z.H."/>
            <person name="Li M."/>
        </authorList>
    </citation>
    <scope>NUCLEOTIDE SEQUENCE [LARGE SCALE GENOMIC DNA]</scope>
    <source>
        <strain evidence="2">HyVt-94</strain>
    </source>
</reference>
<dbReference type="SMART" id="SM00924">
    <property type="entry name" value="MgtE_N"/>
    <property type="match status" value="1"/>
</dbReference>
<dbReference type="AlphaFoldDB" id="A0A7C5I4Q5"/>
<dbReference type="CDD" id="cd04606">
    <property type="entry name" value="CBS_pair_Mg_transporter"/>
    <property type="match status" value="1"/>
</dbReference>
<evidence type="ECO:0000313" key="2">
    <source>
        <dbReference type="EMBL" id="HHF58262.1"/>
    </source>
</evidence>
<sequence length="206" mass="23341">GLEPSEIWEILKHIPSRTRVEIFSHLDENLQIDMVGVLKREELANLISDMSPGDRVDLLKSIPEDQREALMPALAQAEREDIRRLSSYPEGTAGAIMPSEYGTLSPHLFPAEALAKLRLEAPDKETIYYAYVVDDRRKLIGFVSLFVSLKDLILAPSNKRIEEIMHHNVIFARVGDDQEDVARKIQKYDLLALPVINESSQLGPRK</sequence>
<dbReference type="InterPro" id="IPR000644">
    <property type="entry name" value="CBS_dom"/>
</dbReference>
<dbReference type="Pfam" id="PF00571">
    <property type="entry name" value="CBS"/>
    <property type="match status" value="1"/>
</dbReference>
<dbReference type="Pfam" id="PF03448">
    <property type="entry name" value="MgtE_N"/>
    <property type="match status" value="1"/>
</dbReference>
<dbReference type="GO" id="GO:0015095">
    <property type="term" value="F:magnesium ion transmembrane transporter activity"/>
    <property type="evidence" value="ECO:0007669"/>
    <property type="project" value="InterPro"/>
</dbReference>
<dbReference type="EMBL" id="DRTV01000170">
    <property type="protein sequence ID" value="HHF58262.1"/>
    <property type="molecule type" value="Genomic_DNA"/>
</dbReference>
<dbReference type="SUPFAM" id="SSF158791">
    <property type="entry name" value="MgtE N-terminal domain-like"/>
    <property type="match status" value="1"/>
</dbReference>
<gene>
    <name evidence="2" type="ORF">ENL41_02430</name>
</gene>
<accession>A0A7C5I4Q5</accession>
<dbReference type="GO" id="GO:0016020">
    <property type="term" value="C:membrane"/>
    <property type="evidence" value="ECO:0007669"/>
    <property type="project" value="InterPro"/>
</dbReference>